<evidence type="ECO:0000313" key="2">
    <source>
        <dbReference type="Proteomes" id="UP001174205"/>
    </source>
</evidence>
<dbReference type="EMBL" id="JAROCD010000011">
    <property type="protein sequence ID" value="MDN4603941.1"/>
    <property type="molecule type" value="Genomic_DNA"/>
</dbReference>
<accession>A0ABT8JFR7</accession>
<protein>
    <submittedName>
        <fullName evidence="1">Uncharacterized protein</fullName>
    </submittedName>
</protein>
<keyword evidence="2" id="KW-1185">Reference proteome</keyword>
<evidence type="ECO:0000313" key="1">
    <source>
        <dbReference type="EMBL" id="MDN4603941.1"/>
    </source>
</evidence>
<dbReference type="Proteomes" id="UP001174205">
    <property type="component" value="Unassembled WGS sequence"/>
</dbReference>
<gene>
    <name evidence="1" type="ORF">P5G61_22050</name>
</gene>
<name>A0ABT8JFR7_9BACL</name>
<comment type="caution">
    <text evidence="1">The sequence shown here is derived from an EMBL/GenBank/DDBJ whole genome shotgun (WGS) entry which is preliminary data.</text>
</comment>
<proteinExistence type="predicted"/>
<organism evidence="1 2">
    <name type="scientific">Paenibacillus vandeheii</name>
    <dbReference type="NCBI Taxonomy" id="3035917"/>
    <lineage>
        <taxon>Bacteria</taxon>
        <taxon>Bacillati</taxon>
        <taxon>Bacillota</taxon>
        <taxon>Bacilli</taxon>
        <taxon>Bacillales</taxon>
        <taxon>Paenibacillaceae</taxon>
        <taxon>Paenibacillus</taxon>
    </lineage>
</organism>
<reference evidence="1" key="1">
    <citation type="submission" date="2023-03" db="EMBL/GenBank/DDBJ databases">
        <title>MT1 and MT2 Draft Genomes of Novel Species.</title>
        <authorList>
            <person name="Venkateswaran K."/>
        </authorList>
    </citation>
    <scope>NUCLEOTIDE SEQUENCE</scope>
    <source>
        <strain evidence="1">F6_3S_P_1C</strain>
    </source>
</reference>
<dbReference type="RefSeq" id="WP_024630924.1">
    <property type="nucleotide sequence ID" value="NZ_JAROCD010000011.1"/>
</dbReference>
<sequence>MNLTINEKVRALTNQYQTDDLYSIAYGEGITINPDPIDLPKGIVLGMAAVCNGYRSIYLQESLNEVEKQQAIARALGMHLLYLRDMKPTVIAVMQNATDEQQENIISFADSLLQQMRNIA</sequence>